<keyword evidence="2" id="KW-0238">DNA-binding</keyword>
<dbReference type="InterPro" id="IPR011006">
    <property type="entry name" value="CheY-like_superfamily"/>
</dbReference>
<evidence type="ECO:0000256" key="1">
    <source>
        <dbReference type="ARBA" id="ARBA00018672"/>
    </source>
</evidence>
<dbReference type="Proteomes" id="UP001055185">
    <property type="component" value="Unassembled WGS sequence"/>
</dbReference>
<dbReference type="InterPro" id="IPR016032">
    <property type="entry name" value="Sig_transdc_resp-reg_C-effctor"/>
</dbReference>
<accession>A0AA37IZ87</accession>
<dbReference type="InterPro" id="IPR001789">
    <property type="entry name" value="Sig_transdc_resp-reg_receiver"/>
</dbReference>
<evidence type="ECO:0000259" key="5">
    <source>
        <dbReference type="PROSITE" id="PS50110"/>
    </source>
</evidence>
<dbReference type="PROSITE" id="PS50110">
    <property type="entry name" value="RESPONSE_REGULATORY"/>
    <property type="match status" value="1"/>
</dbReference>
<evidence type="ECO:0000313" key="6">
    <source>
        <dbReference type="EMBL" id="GJN64923.1"/>
    </source>
</evidence>
<dbReference type="GO" id="GO:0003677">
    <property type="term" value="F:DNA binding"/>
    <property type="evidence" value="ECO:0007669"/>
    <property type="project" value="UniProtKB-KW"/>
</dbReference>
<dbReference type="GO" id="GO:0000160">
    <property type="term" value="P:phosphorelay signal transduction system"/>
    <property type="evidence" value="ECO:0007669"/>
    <property type="project" value="InterPro"/>
</dbReference>
<sequence length="268" mass="29665">MKGNQHEPGLRIAMASYDIRELRVHLNYLAQQDGFALCQSYRCGSELLEALEAGRAYDIILLDEQLADMTASDFVVLLNRCRLPCTPLVVLLSSWGQTENSGAGLHPAANYCIMNPYSLSSLSHGLRMLYGLTAGQTALLCAKLYNIWGARTGDVSCDYLTEAVKIVLKSERKMAIRKEILQQVGERHNVSISAVDSGIRRMIEWLDEQNTPEWQAFKAAHGFTHKKLTTGKFIYAVKAQLLQQRAGAAAEGGSCRDEQSSESVYSSL</sequence>
<dbReference type="RefSeq" id="WP_238317108.1">
    <property type="nucleotide sequence ID" value="NZ_BQKV01000053.1"/>
</dbReference>
<dbReference type="GO" id="GO:0005737">
    <property type="term" value="C:cytoplasm"/>
    <property type="evidence" value="ECO:0007669"/>
    <property type="project" value="InterPro"/>
</dbReference>
<evidence type="ECO:0000313" key="7">
    <source>
        <dbReference type="Proteomes" id="UP001055185"/>
    </source>
</evidence>
<proteinExistence type="predicted"/>
<dbReference type="AlphaFoldDB" id="A0AA37IZ87"/>
<feature type="modified residue" description="4-aspartylphosphate" evidence="4">
    <location>
        <position position="63"/>
    </location>
</feature>
<dbReference type="SUPFAM" id="SSF46894">
    <property type="entry name" value="C-terminal effector domain of the bipartite response regulators"/>
    <property type="match status" value="1"/>
</dbReference>
<dbReference type="GO" id="GO:0042173">
    <property type="term" value="P:regulation of sporulation resulting in formation of a cellular spore"/>
    <property type="evidence" value="ECO:0007669"/>
    <property type="project" value="InterPro"/>
</dbReference>
<feature type="domain" description="Response regulatory" evidence="5">
    <location>
        <begin position="11"/>
        <end position="130"/>
    </location>
</feature>
<reference evidence="6" key="1">
    <citation type="journal article" date="2022" name="Int. J. Syst. Evol. Microbiol.">
        <title>Genome-based, phenotypic and chemotaxonomic classification of Faecalibacterium strains: proposal of three novel species Faecalibacterium duncaniae sp. nov., Faecalibacterium hattorii sp. nov. and Faecalibacterium gallinarum sp. nov. .</title>
        <authorList>
            <person name="Sakamoto M."/>
            <person name="Sakurai N."/>
            <person name="Tanno H."/>
            <person name="Iino T."/>
            <person name="Ohkuma M."/>
            <person name="Endo A."/>
        </authorList>
    </citation>
    <scope>NUCLEOTIDE SEQUENCE</scope>
    <source>
        <strain evidence="6">JCM 17207</strain>
    </source>
</reference>
<protein>
    <recommendedName>
        <fullName evidence="1">Stage 0 sporulation protein A homolog</fullName>
    </recommendedName>
</protein>
<comment type="caution">
    <text evidence="6">The sequence shown here is derived from an EMBL/GenBank/DDBJ whole genome shotgun (WGS) entry which is preliminary data.</text>
</comment>
<dbReference type="GO" id="GO:0003700">
    <property type="term" value="F:DNA-binding transcription factor activity"/>
    <property type="evidence" value="ECO:0007669"/>
    <property type="project" value="InterPro"/>
</dbReference>
<dbReference type="EMBL" id="BQKV01000053">
    <property type="protein sequence ID" value="GJN64923.1"/>
    <property type="molecule type" value="Genomic_DNA"/>
</dbReference>
<dbReference type="Gene3D" id="3.40.50.2300">
    <property type="match status" value="1"/>
</dbReference>
<evidence type="ECO:0000256" key="2">
    <source>
        <dbReference type="ARBA" id="ARBA00023125"/>
    </source>
</evidence>
<gene>
    <name evidence="6" type="ORF">JCM17207_15480</name>
</gene>
<keyword evidence="4" id="KW-0597">Phosphoprotein</keyword>
<dbReference type="Gene3D" id="1.10.10.10">
    <property type="entry name" value="Winged helix-like DNA-binding domain superfamily/Winged helix DNA-binding domain"/>
    <property type="match status" value="1"/>
</dbReference>
<dbReference type="GO" id="GO:0005509">
    <property type="term" value="F:calcium ion binding"/>
    <property type="evidence" value="ECO:0007669"/>
    <property type="project" value="InterPro"/>
</dbReference>
<keyword evidence="7" id="KW-1185">Reference proteome</keyword>
<evidence type="ECO:0000256" key="3">
    <source>
        <dbReference type="ARBA" id="ARBA00024867"/>
    </source>
</evidence>
<organism evidence="6 7">
    <name type="scientific">Faecalibacterium gallinarum</name>
    <dbReference type="NCBI Taxonomy" id="2903556"/>
    <lineage>
        <taxon>Bacteria</taxon>
        <taxon>Bacillati</taxon>
        <taxon>Bacillota</taxon>
        <taxon>Clostridia</taxon>
        <taxon>Eubacteriales</taxon>
        <taxon>Oscillospiraceae</taxon>
        <taxon>Faecalibacterium</taxon>
    </lineage>
</organism>
<evidence type="ECO:0000256" key="4">
    <source>
        <dbReference type="PROSITE-ProRule" id="PRU00169"/>
    </source>
</evidence>
<dbReference type="InterPro" id="IPR036388">
    <property type="entry name" value="WH-like_DNA-bd_sf"/>
</dbReference>
<comment type="function">
    <text evidence="3">May play the central regulatory role in sporulation. It may be an element of the effector pathway responsible for the activation of sporulation genes in response to nutritional stress. Spo0A may act in concert with spo0H (a sigma factor) to control the expression of some genes that are critical to the sporulation process.</text>
</comment>
<dbReference type="SUPFAM" id="SSF52172">
    <property type="entry name" value="CheY-like"/>
    <property type="match status" value="1"/>
</dbReference>
<name>A0AA37IZ87_9FIRM</name>